<organism evidence="5 6">
    <name type="scientific">Eiseniibacteriota bacterium</name>
    <dbReference type="NCBI Taxonomy" id="2212470"/>
    <lineage>
        <taxon>Bacteria</taxon>
        <taxon>Candidatus Eiseniibacteriota</taxon>
    </lineage>
</organism>
<dbReference type="Pfam" id="PF13183">
    <property type="entry name" value="Fer4_8"/>
    <property type="match status" value="1"/>
</dbReference>
<evidence type="ECO:0000313" key="6">
    <source>
        <dbReference type="Proteomes" id="UP001594288"/>
    </source>
</evidence>
<dbReference type="InterPro" id="IPR009051">
    <property type="entry name" value="Helical_ferredxn"/>
</dbReference>
<keyword evidence="3" id="KW-0411">Iron-sulfur</keyword>
<comment type="caution">
    <text evidence="5">The sequence shown here is derived from an EMBL/GenBank/DDBJ whole genome shotgun (WGS) entry which is preliminary data.</text>
</comment>
<protein>
    <submittedName>
        <fullName evidence="5">4Fe-4S dicluster domain-containing protein</fullName>
    </submittedName>
</protein>
<dbReference type="PROSITE" id="PS00198">
    <property type="entry name" value="4FE4S_FER_1"/>
    <property type="match status" value="2"/>
</dbReference>
<evidence type="ECO:0000256" key="1">
    <source>
        <dbReference type="ARBA" id="ARBA00022723"/>
    </source>
</evidence>
<dbReference type="PANTHER" id="PTHR43255:SF2">
    <property type="entry name" value="HETERODISULFIDE REDUCTASE RELATED PROTEIN"/>
    <property type="match status" value="1"/>
</dbReference>
<name>A0ABV6YPQ3_UNCEI</name>
<reference evidence="5 6" key="1">
    <citation type="submission" date="2024-09" db="EMBL/GenBank/DDBJ databases">
        <authorList>
            <person name="D'Angelo T."/>
        </authorList>
    </citation>
    <scope>NUCLEOTIDE SEQUENCE [LARGE SCALE GENOMIC DNA]</scope>
    <source>
        <strain evidence="5">SAG AM-311-F02</strain>
    </source>
</reference>
<dbReference type="InterPro" id="IPR017900">
    <property type="entry name" value="4Fe4S_Fe_S_CS"/>
</dbReference>
<dbReference type="InterPro" id="IPR017896">
    <property type="entry name" value="4Fe4S_Fe-S-bd"/>
</dbReference>
<evidence type="ECO:0000259" key="4">
    <source>
        <dbReference type="Pfam" id="PF13183"/>
    </source>
</evidence>
<dbReference type="SUPFAM" id="SSF46548">
    <property type="entry name" value="alpha-helical ferredoxin"/>
    <property type="match status" value="1"/>
</dbReference>
<keyword evidence="1" id="KW-0479">Metal-binding</keyword>
<evidence type="ECO:0000313" key="5">
    <source>
        <dbReference type="EMBL" id="MFC1800051.1"/>
    </source>
</evidence>
<dbReference type="Gene3D" id="1.10.1060.10">
    <property type="entry name" value="Alpha-helical ferredoxin"/>
    <property type="match status" value="1"/>
</dbReference>
<feature type="non-terminal residue" evidence="5">
    <location>
        <position position="112"/>
    </location>
</feature>
<evidence type="ECO:0000256" key="2">
    <source>
        <dbReference type="ARBA" id="ARBA00023004"/>
    </source>
</evidence>
<gene>
    <name evidence="5" type="ORF">ACFL2Z_03965</name>
</gene>
<keyword evidence="2" id="KW-0408">Iron</keyword>
<dbReference type="EMBL" id="JBHPEI010000060">
    <property type="protein sequence ID" value="MFC1800051.1"/>
    <property type="molecule type" value="Genomic_DNA"/>
</dbReference>
<dbReference type="Proteomes" id="UP001594288">
    <property type="component" value="Unassembled WGS sequence"/>
</dbReference>
<sequence length="112" mass="12424">MYKIERSRDDDLNRIAMLEMARLCYTCGICVGDCPAARFSDDFNPRQIFLKVCLGLGEGLTGEHSPIWKCTTCYTCSERCPAGVKPLDVILALRNLSFKQGACPESVKAVRA</sequence>
<dbReference type="PANTHER" id="PTHR43255">
    <property type="entry name" value="IRON-SULFUR-BINDING OXIDOREDUCTASE FADF-RELATED-RELATED"/>
    <property type="match status" value="1"/>
</dbReference>
<dbReference type="InterPro" id="IPR051460">
    <property type="entry name" value="HdrC_iron-sulfur_subunit"/>
</dbReference>
<accession>A0ABV6YPQ3</accession>
<evidence type="ECO:0000256" key="3">
    <source>
        <dbReference type="ARBA" id="ARBA00023014"/>
    </source>
</evidence>
<feature type="domain" description="4Fe-4S ferredoxin-type" evidence="4">
    <location>
        <begin position="22"/>
        <end position="84"/>
    </location>
</feature>
<keyword evidence="6" id="KW-1185">Reference proteome</keyword>
<proteinExistence type="predicted"/>